<organism evidence="1 2">
    <name type="scientific">Heterodera trifolii</name>
    <dbReference type="NCBI Taxonomy" id="157864"/>
    <lineage>
        <taxon>Eukaryota</taxon>
        <taxon>Metazoa</taxon>
        <taxon>Ecdysozoa</taxon>
        <taxon>Nematoda</taxon>
        <taxon>Chromadorea</taxon>
        <taxon>Rhabditida</taxon>
        <taxon>Tylenchina</taxon>
        <taxon>Tylenchomorpha</taxon>
        <taxon>Tylenchoidea</taxon>
        <taxon>Heteroderidae</taxon>
        <taxon>Heteroderinae</taxon>
        <taxon>Heterodera</taxon>
    </lineage>
</organism>
<keyword evidence="2" id="KW-1185">Reference proteome</keyword>
<accession>A0ABD2LBP9</accession>
<proteinExistence type="predicted"/>
<dbReference type="EMBL" id="JBICBT010000467">
    <property type="protein sequence ID" value="KAL3112593.1"/>
    <property type="molecule type" value="Genomic_DNA"/>
</dbReference>
<reference evidence="1 2" key="1">
    <citation type="submission" date="2024-10" db="EMBL/GenBank/DDBJ databases">
        <authorList>
            <person name="Kim D."/>
        </authorList>
    </citation>
    <scope>NUCLEOTIDE SEQUENCE [LARGE SCALE GENOMIC DNA]</scope>
    <source>
        <strain evidence="1">BH-2024</strain>
    </source>
</reference>
<protein>
    <recommendedName>
        <fullName evidence="3">Transposase</fullName>
    </recommendedName>
</protein>
<dbReference type="Proteomes" id="UP001620626">
    <property type="component" value="Unassembled WGS sequence"/>
</dbReference>
<name>A0ABD2LBP9_9BILA</name>
<comment type="caution">
    <text evidence="1">The sequence shown here is derived from an EMBL/GenBank/DDBJ whole genome shotgun (WGS) entry which is preliminary data.</text>
</comment>
<dbReference type="AlphaFoldDB" id="A0ABD2LBP9"/>
<evidence type="ECO:0000313" key="1">
    <source>
        <dbReference type="EMBL" id="KAL3112593.1"/>
    </source>
</evidence>
<evidence type="ECO:0000313" key="2">
    <source>
        <dbReference type="Proteomes" id="UP001620626"/>
    </source>
</evidence>
<evidence type="ECO:0008006" key="3">
    <source>
        <dbReference type="Google" id="ProtNLM"/>
    </source>
</evidence>
<gene>
    <name evidence="1" type="ORF">niasHT_018604</name>
</gene>
<sequence length="384" mass="43300">MTGRTQSLLEQCIITCVRPQRTGLTVCKRQAGIWWCHASSTLSPSISLKHTLYKVLTYERMDALFFRTTNLSPPSDRKPTKASWLSLVQHWAAYQIQRKKSILLAAANPNHQTFFNQIYDCFARASHRDQIIFSLRPNCSWNTNRPQKSRNSSVLSSDGRSSFRRYEQYCNVLHNPGHPSKGITDVLLLIIFDSKPVNAPPNIHQEVVPTKAGSTLYMHHNRAKQSVKPYGHIYTKLLSQIAKLLVYCFRRLPYAGESETTIKVAPQQQPPPFSQRTNALASTCPRRLHPTERNIKVVDWSNRKKTTIFHSFICSSVNLFKSLLFSPPGGQTDAELCQSEAELLQNAGLVCGQCGHLVPVLHTVNSSNSSMAPVDGREREGTLK</sequence>